<evidence type="ECO:0000313" key="3">
    <source>
        <dbReference type="Proteomes" id="UP001286313"/>
    </source>
</evidence>
<sequence length="136" mass="15149">MNIACLGEATSTSSPASPPPGRRRRPILSDCPPPPSHPLRNLTRIAHTPPLRQLSSIHASPHTTSLSQSFTNSLLCLQLQSYLDRHTTKMTRPRPRTPHLTTRPELPVHQHCLGSRPLRFRTPLFSDFTSLGHPFG</sequence>
<feature type="region of interest" description="Disordered" evidence="1">
    <location>
        <begin position="1"/>
        <end position="47"/>
    </location>
</feature>
<reference evidence="2" key="1">
    <citation type="submission" date="2023-10" db="EMBL/GenBank/DDBJ databases">
        <title>Genome assemblies of two species of porcelain crab, Petrolisthes cinctipes and Petrolisthes manimaculis (Anomura: Porcellanidae).</title>
        <authorList>
            <person name="Angst P."/>
        </authorList>
    </citation>
    <scope>NUCLEOTIDE SEQUENCE</scope>
    <source>
        <strain evidence="2">PB745_01</strain>
        <tissue evidence="2">Gill</tissue>
    </source>
</reference>
<name>A0AAE1GMT1_PETCI</name>
<dbReference type="Proteomes" id="UP001286313">
    <property type="component" value="Unassembled WGS sequence"/>
</dbReference>
<gene>
    <name evidence="2" type="ORF">Pcinc_001527</name>
</gene>
<dbReference type="EMBL" id="JAWQEG010000094">
    <property type="protein sequence ID" value="KAK3894716.1"/>
    <property type="molecule type" value="Genomic_DNA"/>
</dbReference>
<accession>A0AAE1GMT1</accession>
<protein>
    <submittedName>
        <fullName evidence="2">Uncharacterized protein</fullName>
    </submittedName>
</protein>
<keyword evidence="3" id="KW-1185">Reference proteome</keyword>
<organism evidence="2 3">
    <name type="scientific">Petrolisthes cinctipes</name>
    <name type="common">Flat porcelain crab</name>
    <dbReference type="NCBI Taxonomy" id="88211"/>
    <lineage>
        <taxon>Eukaryota</taxon>
        <taxon>Metazoa</taxon>
        <taxon>Ecdysozoa</taxon>
        <taxon>Arthropoda</taxon>
        <taxon>Crustacea</taxon>
        <taxon>Multicrustacea</taxon>
        <taxon>Malacostraca</taxon>
        <taxon>Eumalacostraca</taxon>
        <taxon>Eucarida</taxon>
        <taxon>Decapoda</taxon>
        <taxon>Pleocyemata</taxon>
        <taxon>Anomura</taxon>
        <taxon>Galatheoidea</taxon>
        <taxon>Porcellanidae</taxon>
        <taxon>Petrolisthes</taxon>
    </lineage>
</organism>
<evidence type="ECO:0000313" key="2">
    <source>
        <dbReference type="EMBL" id="KAK3894716.1"/>
    </source>
</evidence>
<comment type="caution">
    <text evidence="2">The sequence shown here is derived from an EMBL/GenBank/DDBJ whole genome shotgun (WGS) entry which is preliminary data.</text>
</comment>
<proteinExistence type="predicted"/>
<dbReference type="AlphaFoldDB" id="A0AAE1GMT1"/>
<evidence type="ECO:0000256" key="1">
    <source>
        <dbReference type="SAM" id="MobiDB-lite"/>
    </source>
</evidence>